<sequence length="513" mass="57438">MSLSWQPYQGAHAQTHTMPTNTSVIARLGVHSPVPQNILREEHRLTHTTEDKTILSGPLDECEERLLGVLDFAIGFAKQQGAPLALNASQYHRPHLLALLDPSAVEMLVAGETVSISSGPSLRLIDDAGVGNFGGLVLFVGVDSPRLALLKADRRPMVIAVPENDGEHSAILETFPNAGRLETKPEPEIIPLPAMHQSYDSKCQWLDERYDVIAGHNFNRKSAEIVLGTGEPQVCRYCGRSTPATTFENVSHAFPEQIGNKWLVDSRECDGCNEHFASAIDSPFGNWSLLARSTGRIRGKKKVPTFVSTGEDFRIAFKNNVLNVTAHKDDPRLHFDENAKRIEMRLERPPYVPMGVFKSFVKMAISVMPEVEANKCQHLKNWILEKKHTFESFPFHPLMLYTQFISGPIPNDAISFMLVRRKESVSGCPYMMFMVQYGNHVHQIALPMPTEDGMGREPMQTSLVYFPHPWEAADHIAAYGPARCVEEDLSSPEFRRNEPYPMNFSFSEAISTM</sequence>
<organism evidence="2 3">
    <name type="scientific">Paracidovorax citrulli (strain AAC00-1)</name>
    <name type="common">Acidovorax citrulli</name>
    <dbReference type="NCBI Taxonomy" id="397945"/>
    <lineage>
        <taxon>Bacteria</taxon>
        <taxon>Pseudomonadati</taxon>
        <taxon>Pseudomonadota</taxon>
        <taxon>Betaproteobacteria</taxon>
        <taxon>Burkholderiales</taxon>
        <taxon>Comamonadaceae</taxon>
        <taxon>Paracidovorax</taxon>
    </lineage>
</organism>
<proteinExistence type="predicted"/>
<dbReference type="AlphaFoldDB" id="A1TJM3"/>
<dbReference type="HOGENOM" id="CLU_567041_0_0_4"/>
<dbReference type="STRING" id="397945.Aave_0556"/>
<dbReference type="eggNOG" id="COG1396">
    <property type="taxonomic scope" value="Bacteria"/>
</dbReference>
<dbReference type="EMBL" id="CP000512">
    <property type="protein sequence ID" value="ABM31161.1"/>
    <property type="molecule type" value="Genomic_DNA"/>
</dbReference>
<evidence type="ECO:0000313" key="3">
    <source>
        <dbReference type="Proteomes" id="UP000002596"/>
    </source>
</evidence>
<dbReference type="Pfam" id="PF14279">
    <property type="entry name" value="HNH_5"/>
    <property type="match status" value="1"/>
</dbReference>
<reference evidence="2 3" key="1">
    <citation type="submission" date="2006-12" db="EMBL/GenBank/DDBJ databases">
        <title>Complete sequence of Acidovorax avenae subsp. citrulli AAC00-1.</title>
        <authorList>
            <consortium name="US DOE Joint Genome Institute"/>
            <person name="Copeland A."/>
            <person name="Lucas S."/>
            <person name="Lapidus A."/>
            <person name="Barry K."/>
            <person name="Detter J.C."/>
            <person name="Glavina del Rio T."/>
            <person name="Dalin E."/>
            <person name="Tice H."/>
            <person name="Pitluck S."/>
            <person name="Kiss H."/>
            <person name="Brettin T."/>
            <person name="Bruce D."/>
            <person name="Han C."/>
            <person name="Tapia R."/>
            <person name="Gilna P."/>
            <person name="Schmutz J."/>
            <person name="Larimer F."/>
            <person name="Land M."/>
            <person name="Hauser L."/>
            <person name="Kyrpides N."/>
            <person name="Kim E."/>
            <person name="Stahl D."/>
            <person name="Richardson P."/>
        </authorList>
    </citation>
    <scope>NUCLEOTIDE SEQUENCE [LARGE SCALE GENOMIC DNA]</scope>
    <source>
        <strain evidence="2 3">AAC00-1</strain>
    </source>
</reference>
<gene>
    <name evidence="2" type="ordered locus">Aave_0556</name>
</gene>
<accession>A1TJM3</accession>
<feature type="domain" description="HNH endonuclease 5" evidence="1">
    <location>
        <begin position="235"/>
        <end position="286"/>
    </location>
</feature>
<dbReference type="Proteomes" id="UP000002596">
    <property type="component" value="Chromosome"/>
</dbReference>
<dbReference type="InterPro" id="IPR029471">
    <property type="entry name" value="HNH_5"/>
</dbReference>
<evidence type="ECO:0000259" key="1">
    <source>
        <dbReference type="Pfam" id="PF14279"/>
    </source>
</evidence>
<dbReference type="KEGG" id="aav:Aave_0556"/>
<evidence type="ECO:0000313" key="2">
    <source>
        <dbReference type="EMBL" id="ABM31161.1"/>
    </source>
</evidence>
<protein>
    <recommendedName>
        <fullName evidence="1">HNH endonuclease 5 domain-containing protein</fullName>
    </recommendedName>
</protein>
<name>A1TJM3_PARC0</name>